<evidence type="ECO:0000259" key="1">
    <source>
        <dbReference type="Pfam" id="PF13280"/>
    </source>
</evidence>
<name>A0A6J6BM06_9ZZZZ</name>
<evidence type="ECO:0000313" key="2">
    <source>
        <dbReference type="EMBL" id="CAB4540121.1"/>
    </source>
</evidence>
<proteinExistence type="predicted"/>
<dbReference type="AlphaFoldDB" id="A0A6J6BM06"/>
<protein>
    <submittedName>
        <fullName evidence="2">Unannotated protein</fullName>
    </submittedName>
</protein>
<accession>A0A6J6BM06</accession>
<gene>
    <name evidence="2" type="ORF">UFOPK1395_01001</name>
</gene>
<dbReference type="Pfam" id="PF13280">
    <property type="entry name" value="WYL"/>
    <property type="match status" value="1"/>
</dbReference>
<sequence length="199" mass="22363">MPDDRQDLLEATESLRGRLTKILGVPVKLSVATNTSGSVLTAISHAVQTNGGLKLRYHSMYKDLVSERVVIPVDIYQSNENLYMRAYCLTSCDYREFRVDRIELATPEPVVENFVQDTKDSKKISFSLVLQKASRDVCERFAITNIEIGTSIELSSFSKQWIERSVMASGGAVLLQTPPEIRAEVAKKAQLMLNRYKEA</sequence>
<dbReference type="PANTHER" id="PTHR34580">
    <property type="match status" value="1"/>
</dbReference>
<dbReference type="PANTHER" id="PTHR34580:SF1">
    <property type="entry name" value="PROTEIN PAFC"/>
    <property type="match status" value="1"/>
</dbReference>
<feature type="domain" description="WYL" evidence="1">
    <location>
        <begin position="39"/>
        <end position="106"/>
    </location>
</feature>
<dbReference type="InterPro" id="IPR026881">
    <property type="entry name" value="WYL_dom"/>
</dbReference>
<dbReference type="PROSITE" id="PS52050">
    <property type="entry name" value="WYL"/>
    <property type="match status" value="1"/>
</dbReference>
<organism evidence="2">
    <name type="scientific">freshwater metagenome</name>
    <dbReference type="NCBI Taxonomy" id="449393"/>
    <lineage>
        <taxon>unclassified sequences</taxon>
        <taxon>metagenomes</taxon>
        <taxon>ecological metagenomes</taxon>
    </lineage>
</organism>
<dbReference type="EMBL" id="CAEZSB010000122">
    <property type="protein sequence ID" value="CAB4540121.1"/>
    <property type="molecule type" value="Genomic_DNA"/>
</dbReference>
<dbReference type="InterPro" id="IPR051534">
    <property type="entry name" value="CBASS_pafABC_assoc_protein"/>
</dbReference>
<reference evidence="2" key="1">
    <citation type="submission" date="2020-05" db="EMBL/GenBank/DDBJ databases">
        <authorList>
            <person name="Chiriac C."/>
            <person name="Salcher M."/>
            <person name="Ghai R."/>
            <person name="Kavagutti S V."/>
        </authorList>
    </citation>
    <scope>NUCLEOTIDE SEQUENCE</scope>
</reference>